<feature type="compositionally biased region" description="Low complexity" evidence="4">
    <location>
        <begin position="827"/>
        <end position="842"/>
    </location>
</feature>
<dbReference type="Proteomes" id="UP001305647">
    <property type="component" value="Unassembled WGS sequence"/>
</dbReference>
<reference evidence="7" key="2">
    <citation type="submission" date="2023-05" db="EMBL/GenBank/DDBJ databases">
        <authorList>
            <consortium name="Lawrence Berkeley National Laboratory"/>
            <person name="Steindorff A."/>
            <person name="Hensen N."/>
            <person name="Bonometti L."/>
            <person name="Westerberg I."/>
            <person name="Brannstrom I.O."/>
            <person name="Guillou S."/>
            <person name="Cros-Aarteil S."/>
            <person name="Calhoun S."/>
            <person name="Haridas S."/>
            <person name="Kuo A."/>
            <person name="Mondo S."/>
            <person name="Pangilinan J."/>
            <person name="Riley R."/>
            <person name="Labutti K."/>
            <person name="Andreopoulos B."/>
            <person name="Lipzen A."/>
            <person name="Chen C."/>
            <person name="Yanf M."/>
            <person name="Daum C."/>
            <person name="Ng V."/>
            <person name="Clum A."/>
            <person name="Ohm R."/>
            <person name="Martin F."/>
            <person name="Silar P."/>
            <person name="Natvig D."/>
            <person name="Lalanne C."/>
            <person name="Gautier V."/>
            <person name="Ament-Velasquez S.L."/>
            <person name="Kruys A."/>
            <person name="Hutchinson M.I."/>
            <person name="Powell A.J."/>
            <person name="Barry K."/>
            <person name="Miller A.N."/>
            <person name="Grigoriev I.V."/>
            <person name="Debuchy R."/>
            <person name="Gladieux P."/>
            <person name="Thoren M.H."/>
            <person name="Johannesson H."/>
        </authorList>
    </citation>
    <scope>NUCLEOTIDE SEQUENCE</scope>
    <source>
        <strain evidence="7">CBS 757.83</strain>
    </source>
</reference>
<evidence type="ECO:0000256" key="1">
    <source>
        <dbReference type="ARBA" id="ARBA00004123"/>
    </source>
</evidence>
<dbReference type="Pfam" id="PF00249">
    <property type="entry name" value="Myb_DNA-binding"/>
    <property type="match status" value="1"/>
</dbReference>
<feature type="compositionally biased region" description="Low complexity" evidence="4">
    <location>
        <begin position="52"/>
        <end position="70"/>
    </location>
</feature>
<protein>
    <submittedName>
        <fullName evidence="7">Uncharacterized protein</fullName>
    </submittedName>
</protein>
<feature type="compositionally biased region" description="Basic residues" evidence="4">
    <location>
        <begin position="871"/>
        <end position="881"/>
    </location>
</feature>
<feature type="region of interest" description="Disordered" evidence="4">
    <location>
        <begin position="796"/>
        <end position="1055"/>
    </location>
</feature>
<dbReference type="PROSITE" id="PS51294">
    <property type="entry name" value="HTH_MYB"/>
    <property type="match status" value="1"/>
</dbReference>
<evidence type="ECO:0000313" key="8">
    <source>
        <dbReference type="Proteomes" id="UP001305647"/>
    </source>
</evidence>
<dbReference type="GO" id="GO:0005634">
    <property type="term" value="C:nucleus"/>
    <property type="evidence" value="ECO:0007669"/>
    <property type="project" value="UniProtKB-SubCell"/>
</dbReference>
<organism evidence="7 8">
    <name type="scientific">Parathielavia hyrcaniae</name>
    <dbReference type="NCBI Taxonomy" id="113614"/>
    <lineage>
        <taxon>Eukaryota</taxon>
        <taxon>Fungi</taxon>
        <taxon>Dikarya</taxon>
        <taxon>Ascomycota</taxon>
        <taxon>Pezizomycotina</taxon>
        <taxon>Sordariomycetes</taxon>
        <taxon>Sordariomycetidae</taxon>
        <taxon>Sordariales</taxon>
        <taxon>Chaetomiaceae</taxon>
        <taxon>Parathielavia</taxon>
    </lineage>
</organism>
<evidence type="ECO:0000259" key="6">
    <source>
        <dbReference type="PROSITE" id="PS51294"/>
    </source>
</evidence>
<evidence type="ECO:0000256" key="4">
    <source>
        <dbReference type="SAM" id="MobiDB-lite"/>
    </source>
</evidence>
<feature type="compositionally biased region" description="Basic and acidic residues" evidence="4">
    <location>
        <begin position="172"/>
        <end position="181"/>
    </location>
</feature>
<dbReference type="PROSITE" id="PS50090">
    <property type="entry name" value="MYB_LIKE"/>
    <property type="match status" value="2"/>
</dbReference>
<feature type="compositionally biased region" description="Low complexity" evidence="4">
    <location>
        <begin position="966"/>
        <end position="975"/>
    </location>
</feature>
<evidence type="ECO:0000313" key="7">
    <source>
        <dbReference type="EMBL" id="KAK4098734.1"/>
    </source>
</evidence>
<gene>
    <name evidence="7" type="ORF">N658DRAFT_431416</name>
</gene>
<name>A0AAN6PY12_9PEZI</name>
<comment type="subcellular location">
    <subcellularLocation>
        <location evidence="1">Nucleus</location>
    </subcellularLocation>
</comment>
<dbReference type="AlphaFoldDB" id="A0AAN6PY12"/>
<feature type="compositionally biased region" description="Basic and acidic residues" evidence="4">
    <location>
        <begin position="94"/>
        <end position="119"/>
    </location>
</feature>
<feature type="compositionally biased region" description="Polar residues" evidence="4">
    <location>
        <begin position="1007"/>
        <end position="1021"/>
    </location>
</feature>
<keyword evidence="3" id="KW-0539">Nucleus</keyword>
<dbReference type="GO" id="GO:0000976">
    <property type="term" value="F:transcription cis-regulatory region binding"/>
    <property type="evidence" value="ECO:0007669"/>
    <property type="project" value="TreeGrafter"/>
</dbReference>
<feature type="compositionally biased region" description="Basic residues" evidence="4">
    <location>
        <begin position="84"/>
        <end position="93"/>
    </location>
</feature>
<dbReference type="SUPFAM" id="SSF46689">
    <property type="entry name" value="Homeodomain-like"/>
    <property type="match status" value="1"/>
</dbReference>
<evidence type="ECO:0000259" key="5">
    <source>
        <dbReference type="PROSITE" id="PS50090"/>
    </source>
</evidence>
<dbReference type="SMART" id="SM00717">
    <property type="entry name" value="SANT"/>
    <property type="match status" value="3"/>
</dbReference>
<feature type="domain" description="Myb-like" evidence="5">
    <location>
        <begin position="561"/>
        <end position="610"/>
    </location>
</feature>
<dbReference type="InterPro" id="IPR051651">
    <property type="entry name" value="DMTF1_DNA-bind_reg"/>
</dbReference>
<dbReference type="PANTHER" id="PTHR46380">
    <property type="entry name" value="CYCLIN-D-BINDING MYB-LIKE TRANSCRIPTION FACTOR 1"/>
    <property type="match status" value="1"/>
</dbReference>
<dbReference type="EMBL" id="MU863656">
    <property type="protein sequence ID" value="KAK4098734.1"/>
    <property type="molecule type" value="Genomic_DNA"/>
</dbReference>
<keyword evidence="2" id="KW-0238">DNA-binding</keyword>
<dbReference type="InterPro" id="IPR009057">
    <property type="entry name" value="Homeodomain-like_sf"/>
</dbReference>
<feature type="compositionally biased region" description="Acidic residues" evidence="4">
    <location>
        <begin position="234"/>
        <end position="244"/>
    </location>
</feature>
<feature type="domain" description="Myb-like" evidence="5">
    <location>
        <begin position="613"/>
        <end position="682"/>
    </location>
</feature>
<dbReference type="InterPro" id="IPR001005">
    <property type="entry name" value="SANT/Myb"/>
</dbReference>
<reference evidence="7" key="1">
    <citation type="journal article" date="2023" name="Mol. Phylogenet. Evol.">
        <title>Genome-scale phylogeny and comparative genomics of the fungal order Sordariales.</title>
        <authorList>
            <person name="Hensen N."/>
            <person name="Bonometti L."/>
            <person name="Westerberg I."/>
            <person name="Brannstrom I.O."/>
            <person name="Guillou S."/>
            <person name="Cros-Aarteil S."/>
            <person name="Calhoun S."/>
            <person name="Haridas S."/>
            <person name="Kuo A."/>
            <person name="Mondo S."/>
            <person name="Pangilinan J."/>
            <person name="Riley R."/>
            <person name="LaButti K."/>
            <person name="Andreopoulos B."/>
            <person name="Lipzen A."/>
            <person name="Chen C."/>
            <person name="Yan M."/>
            <person name="Daum C."/>
            <person name="Ng V."/>
            <person name="Clum A."/>
            <person name="Steindorff A."/>
            <person name="Ohm R.A."/>
            <person name="Martin F."/>
            <person name="Silar P."/>
            <person name="Natvig D.O."/>
            <person name="Lalanne C."/>
            <person name="Gautier V."/>
            <person name="Ament-Velasquez S.L."/>
            <person name="Kruys A."/>
            <person name="Hutchinson M.I."/>
            <person name="Powell A.J."/>
            <person name="Barry K."/>
            <person name="Miller A.N."/>
            <person name="Grigoriev I.V."/>
            <person name="Debuchy R."/>
            <person name="Gladieux P."/>
            <person name="Hiltunen Thoren M."/>
            <person name="Johannesson H."/>
        </authorList>
    </citation>
    <scope>NUCLEOTIDE SEQUENCE</scope>
    <source>
        <strain evidence="7">CBS 757.83</strain>
    </source>
</reference>
<proteinExistence type="predicted"/>
<evidence type="ECO:0000256" key="2">
    <source>
        <dbReference type="ARBA" id="ARBA00023125"/>
    </source>
</evidence>
<feature type="compositionally biased region" description="Polar residues" evidence="4">
    <location>
        <begin position="907"/>
        <end position="919"/>
    </location>
</feature>
<dbReference type="InterPro" id="IPR017930">
    <property type="entry name" value="Myb_dom"/>
</dbReference>
<evidence type="ECO:0000256" key="3">
    <source>
        <dbReference type="ARBA" id="ARBA00023242"/>
    </source>
</evidence>
<dbReference type="PANTHER" id="PTHR46380:SF2">
    <property type="entry name" value="CYCLIN-D-BINDING MYB-LIKE TRANSCRIPTION FACTOR 1"/>
    <property type="match status" value="1"/>
</dbReference>
<feature type="region of interest" description="Disordered" evidence="4">
    <location>
        <begin position="1"/>
        <end position="493"/>
    </location>
</feature>
<sequence length="1055" mass="116419">MPESFTPPEFIGSAFPGEPGSLAWHRRRRRARNPSPESNCGRSRSTSPDIPARPSNASQPAQPAARAASPDPIPHPAATQPARPKSRKSRRPKISKDGLKESAEAARLREKRYKADVREYRKRMRRSAAPSPFPRDGATTGPDRSVPDMENEDEPPPSAQTPARTHKRNKAKGKEVIRDAATEEAAISTDRSIIDLDDVPPPSAQQLGKRGRRDTDARSRKKRKTPQSSGLELYGEETIYDTEQEERGGLGGATTQPQSAVDDDYPFGGSPTTSPEEPTVDSRRSHSDSGYAEADGPLPSAWESGMDMEIPHGLPVYKDHLDVATGNSTDEDDADSAMSEASQPPGVPAASDSPPPPPDPAASDDEEDGRAEEPAGAQHDPGLTYTPQELASKNPSPRSSSRRKAKVPFFSRQEEENAMAFAELPQESVVSPPKRRSSKRVQSAVQSEAGPGPSTMARRAKRKKTSDQPDTGSDDEEQEVVEKSQYRSGPLSQQEQNLIIRAVERFRDNEEMTQEEINQVIHDNPQTSTQAIHRQLWAVIQDACPSRPRKKLIVWCRQRFHSFTARGTWTPAQDDELAGLIEKHGKKWKYIAGLINRYDRDVRDRWRNYLVCREAHKTDVWSDGEEGRLRDLVEDSIEKIRQKMRPNSRKSPEQLINWLQISEAMGYTRSRLQCSVKWKRMRAADPVADEVPTVLPPGSSWRLEKARDDLRRITAGDKYTLMSAIRDSGVQKDAKIPWRHLVRGTFRGKYERQALVVTWGRLRKAVPGWEWKTTRDCARDLCEMYETEGGFGALEQSEAEEAQDDDPDGTATSAKRRRRKGKKVLRSAATAISSSPSHSQASDNGEPNMETVESTMAADGVTPAPGDSRPKRGKSRSKTRRVAAASDDEAEPAKQADEDGVMEDQAATHSPGSHTEASPQPSPELDGTSPQPSPSIEAQTARTRKRGRSASVAEQTTAKGKEKETLSAAPNPSSKKSSKRPRRGSLSNAKVDAGGLHRSKKQKVSKAPSSQPPATNHTGESGKSKARRLGKPWSDISSDMNDMEDIPAKLPWSTQ</sequence>
<feature type="compositionally biased region" description="Basic residues" evidence="4">
    <location>
        <begin position="814"/>
        <end position="825"/>
    </location>
</feature>
<dbReference type="CDD" id="cd00167">
    <property type="entry name" value="SANT"/>
    <property type="match status" value="1"/>
</dbReference>
<feature type="domain" description="HTH myb-type" evidence="6">
    <location>
        <begin position="561"/>
        <end position="614"/>
    </location>
</feature>
<dbReference type="GO" id="GO:0003700">
    <property type="term" value="F:DNA-binding transcription factor activity"/>
    <property type="evidence" value="ECO:0007669"/>
    <property type="project" value="TreeGrafter"/>
</dbReference>
<comment type="caution">
    <text evidence="7">The sequence shown here is derived from an EMBL/GenBank/DDBJ whole genome shotgun (WGS) entry which is preliminary data.</text>
</comment>
<feature type="compositionally biased region" description="Low complexity" evidence="4">
    <location>
        <begin position="336"/>
        <end position="352"/>
    </location>
</feature>
<keyword evidence="8" id="KW-1185">Reference proteome</keyword>
<accession>A0AAN6PY12</accession>
<feature type="compositionally biased region" description="Acidic residues" evidence="4">
    <location>
        <begin position="797"/>
        <end position="808"/>
    </location>
</feature>
<feature type="compositionally biased region" description="Polar residues" evidence="4">
    <location>
        <begin position="35"/>
        <end position="48"/>
    </location>
</feature>
<feature type="compositionally biased region" description="Polar residues" evidence="4">
    <location>
        <begin position="928"/>
        <end position="941"/>
    </location>
</feature>
<dbReference type="Gene3D" id="1.10.10.60">
    <property type="entry name" value="Homeodomain-like"/>
    <property type="match status" value="2"/>
</dbReference>